<dbReference type="Pfam" id="PF13440">
    <property type="entry name" value="Polysacc_synt_3"/>
    <property type="match status" value="1"/>
</dbReference>
<feature type="transmembrane region" description="Helical" evidence="7">
    <location>
        <begin position="146"/>
        <end position="167"/>
    </location>
</feature>
<comment type="similarity">
    <text evidence="2">Belongs to the polysaccharide synthase family.</text>
</comment>
<evidence type="ECO:0000313" key="9">
    <source>
        <dbReference type="Proteomes" id="UP000316371"/>
    </source>
</evidence>
<name>A0A553DW84_9FLAO</name>
<organism evidence="8 9">
    <name type="scientific">Flavobacterium restrictum</name>
    <dbReference type="NCBI Taxonomy" id="2594428"/>
    <lineage>
        <taxon>Bacteria</taxon>
        <taxon>Pseudomonadati</taxon>
        <taxon>Bacteroidota</taxon>
        <taxon>Flavobacteriia</taxon>
        <taxon>Flavobacteriales</taxon>
        <taxon>Flavobacteriaceae</taxon>
        <taxon>Flavobacterium</taxon>
    </lineage>
</organism>
<feature type="transmembrane region" description="Helical" evidence="7">
    <location>
        <begin position="288"/>
        <end position="314"/>
    </location>
</feature>
<comment type="caution">
    <text evidence="8">The sequence shown here is derived from an EMBL/GenBank/DDBJ whole genome shotgun (WGS) entry which is preliminary data.</text>
</comment>
<feature type="transmembrane region" description="Helical" evidence="7">
    <location>
        <begin position="440"/>
        <end position="465"/>
    </location>
</feature>
<sequence>MSLKKQALHGFIWTYAEQSGGQIINFFVNIILARTLFPDDFGVLGILYVFITIANVLVEGGMKTSIIRKKNTDENDYSSVFFANILISISVYIIIFLAAPFISDFYRKPEFTLLLRFFSLTIIIQAFVFVQSAILTKNLDFRKQTLMKIPSIFLSSILGIVLAFMNYGIWSLVWMYLTQAFFWALFHWLFSDWKPKWVFDKALFKFHFDFGYKLTIVEILNSITANIYQIIMGQYYTLRDVGYYTQSLTVRQLPISNIYGAASKLLLPIFSKVQDDEARLVNTYQKMLSILMVVIAPILMFIAFFSEQIIVFLYSEKWKLAAPFLFYLAIAGIFNVVYSFNTSVLSIIGDSKLILRIEILNKVQRFIFIIVALILMLSIDYFLFSILLASIVNYLIVDFYISKYLKIKKFLLIFLFLRFLIFSGFSVLCSYVFFNNFKFILIPVLNLALSFFVGALFYVALVYFFNKKTISDLIELVKK</sequence>
<protein>
    <submittedName>
        <fullName evidence="8">Lipopolysaccharide biosynthesis protein</fullName>
    </submittedName>
</protein>
<feature type="transmembrane region" description="Helical" evidence="7">
    <location>
        <begin position="41"/>
        <end position="58"/>
    </location>
</feature>
<keyword evidence="5 7" id="KW-1133">Transmembrane helix</keyword>
<dbReference type="PANTHER" id="PTHR30250">
    <property type="entry name" value="PST FAMILY PREDICTED COLANIC ACID TRANSPORTER"/>
    <property type="match status" value="1"/>
</dbReference>
<dbReference type="GO" id="GO:0005886">
    <property type="term" value="C:plasma membrane"/>
    <property type="evidence" value="ECO:0007669"/>
    <property type="project" value="UniProtKB-SubCell"/>
</dbReference>
<keyword evidence="4 7" id="KW-0812">Transmembrane</keyword>
<feature type="transmembrane region" description="Helical" evidence="7">
    <location>
        <begin position="114"/>
        <end position="134"/>
    </location>
</feature>
<evidence type="ECO:0000256" key="6">
    <source>
        <dbReference type="ARBA" id="ARBA00023136"/>
    </source>
</evidence>
<dbReference type="RefSeq" id="WP_144257148.1">
    <property type="nucleotide sequence ID" value="NZ_VJZT01000014.1"/>
</dbReference>
<evidence type="ECO:0000256" key="7">
    <source>
        <dbReference type="SAM" id="Phobius"/>
    </source>
</evidence>
<proteinExistence type="inferred from homology"/>
<gene>
    <name evidence="8" type="ORF">FNW21_12800</name>
</gene>
<reference evidence="8 9" key="1">
    <citation type="submission" date="2019-07" db="EMBL/GenBank/DDBJ databases">
        <title>Novel species of Flavobacterium.</title>
        <authorList>
            <person name="Liu Q."/>
            <person name="Xin Y.-H."/>
        </authorList>
    </citation>
    <scope>NUCLEOTIDE SEQUENCE [LARGE SCALE GENOMIC DNA]</scope>
    <source>
        <strain evidence="8 9">LB1R34</strain>
    </source>
</reference>
<keyword evidence="9" id="KW-1185">Reference proteome</keyword>
<dbReference type="CDD" id="cd13127">
    <property type="entry name" value="MATE_tuaB_like"/>
    <property type="match status" value="1"/>
</dbReference>
<evidence type="ECO:0000256" key="2">
    <source>
        <dbReference type="ARBA" id="ARBA00007430"/>
    </source>
</evidence>
<evidence type="ECO:0000256" key="5">
    <source>
        <dbReference type="ARBA" id="ARBA00022989"/>
    </source>
</evidence>
<dbReference type="Proteomes" id="UP000316371">
    <property type="component" value="Unassembled WGS sequence"/>
</dbReference>
<comment type="subcellular location">
    <subcellularLocation>
        <location evidence="1">Cell membrane</location>
        <topology evidence="1">Multi-pass membrane protein</topology>
    </subcellularLocation>
</comment>
<feature type="transmembrane region" description="Helical" evidence="7">
    <location>
        <begin position="410"/>
        <end position="434"/>
    </location>
</feature>
<feature type="transmembrane region" description="Helical" evidence="7">
    <location>
        <begin position="320"/>
        <end position="341"/>
    </location>
</feature>
<dbReference type="AlphaFoldDB" id="A0A553DW84"/>
<evidence type="ECO:0000256" key="3">
    <source>
        <dbReference type="ARBA" id="ARBA00022475"/>
    </source>
</evidence>
<dbReference type="EMBL" id="VJZT01000014">
    <property type="protein sequence ID" value="TRX37066.1"/>
    <property type="molecule type" value="Genomic_DNA"/>
</dbReference>
<keyword evidence="6 7" id="KW-0472">Membrane</keyword>
<dbReference type="InterPro" id="IPR050833">
    <property type="entry name" value="Poly_Biosynth_Transport"/>
</dbReference>
<feature type="transmembrane region" description="Helical" evidence="7">
    <location>
        <begin position="79"/>
        <end position="102"/>
    </location>
</feature>
<keyword evidence="3" id="KW-1003">Cell membrane</keyword>
<accession>A0A553DW84</accession>
<evidence type="ECO:0000313" key="8">
    <source>
        <dbReference type="EMBL" id="TRX37066.1"/>
    </source>
</evidence>
<dbReference type="OrthoDB" id="9770347at2"/>
<evidence type="ECO:0000256" key="1">
    <source>
        <dbReference type="ARBA" id="ARBA00004651"/>
    </source>
</evidence>
<feature type="transmembrane region" description="Helical" evidence="7">
    <location>
        <begin position="381"/>
        <end position="401"/>
    </location>
</feature>
<dbReference type="PANTHER" id="PTHR30250:SF10">
    <property type="entry name" value="LIPOPOLYSACCHARIDE BIOSYNTHESIS PROTEIN WZXC"/>
    <property type="match status" value="1"/>
</dbReference>
<evidence type="ECO:0000256" key="4">
    <source>
        <dbReference type="ARBA" id="ARBA00022692"/>
    </source>
</evidence>